<dbReference type="Proteomes" id="UP000008641">
    <property type="component" value="Chromosome"/>
</dbReference>
<proteinExistence type="predicted"/>
<sequence length="55" mass="6421">MILIRVNDVLIVVTILSYFNNLKSWLKLMNCIFVDTKGDAVMLSLATEPHFRFFE</sequence>
<keyword evidence="2" id="KW-1185">Reference proteome</keyword>
<dbReference type="EMBL" id="CP002455">
    <property type="protein sequence ID" value="ADX67321.1"/>
    <property type="molecule type" value="Genomic_DNA"/>
</dbReference>
<evidence type="ECO:0000313" key="1">
    <source>
        <dbReference type="EMBL" id="ADX67321.1"/>
    </source>
</evidence>
<organism evidence="1 2">
    <name type="scientific">Weeksella virosa (strain ATCC 43766 / DSM 16922 / JCM 21250 / CCUG 30538 / CDC 9751 / IAM 14551 / NBRC 16016 / NCTC 11634 / CL345/78)</name>
    <dbReference type="NCBI Taxonomy" id="865938"/>
    <lineage>
        <taxon>Bacteria</taxon>
        <taxon>Pseudomonadati</taxon>
        <taxon>Bacteroidota</taxon>
        <taxon>Flavobacteriia</taxon>
        <taxon>Flavobacteriales</taxon>
        <taxon>Weeksellaceae</taxon>
        <taxon>Weeksella</taxon>
    </lineage>
</organism>
<dbReference type="STRING" id="865938.Weevi_0602"/>
<reference evidence="1 2" key="1">
    <citation type="journal article" date="2011" name="Stand. Genomic Sci.">
        <title>Complete genome sequence of Weeksella virosa type strain (9751).</title>
        <authorList>
            <person name="Lang E."/>
            <person name="Teshima H."/>
            <person name="Lucas S."/>
            <person name="Lapidus A."/>
            <person name="Hammon N."/>
            <person name="Deshpande S."/>
            <person name="Nolan M."/>
            <person name="Cheng J.F."/>
            <person name="Pitluck S."/>
            <person name="Liolios K."/>
            <person name="Pagani I."/>
            <person name="Mikhailova N."/>
            <person name="Ivanova N."/>
            <person name="Mavromatis K."/>
            <person name="Pati A."/>
            <person name="Tapia R."/>
            <person name="Han C."/>
            <person name="Goodwin L."/>
            <person name="Chen A."/>
            <person name="Palaniappan K."/>
            <person name="Land M."/>
            <person name="Hauser L."/>
            <person name="Chang Y.J."/>
            <person name="Jeffries C.D."/>
            <person name="Brambilla E.M."/>
            <person name="Kopitz M."/>
            <person name="Rohde M."/>
            <person name="Goker M."/>
            <person name="Tindall B.J."/>
            <person name="Detter J.C."/>
            <person name="Woyke T."/>
            <person name="Bristow J."/>
            <person name="Eisen J.A."/>
            <person name="Markowitz V."/>
            <person name="Hugenholtz P."/>
            <person name="Klenk H.P."/>
            <person name="Kyrpides N.C."/>
        </authorList>
    </citation>
    <scope>NUCLEOTIDE SEQUENCE [LARGE SCALE GENOMIC DNA]</scope>
    <source>
        <strain evidence="2">ATCC 43766 / DSM 16922 / JCM 21250 / NBRC 16016 / NCTC 11634 / CL345/78</strain>
    </source>
</reference>
<dbReference type="AlphaFoldDB" id="F0NZR2"/>
<evidence type="ECO:0000313" key="2">
    <source>
        <dbReference type="Proteomes" id="UP000008641"/>
    </source>
</evidence>
<accession>F0NZR2</accession>
<name>F0NZR2_WEEVC</name>
<dbReference type="HOGENOM" id="CLU_3031342_0_0_10"/>
<dbReference type="KEGG" id="wvi:Weevi_0602"/>
<gene>
    <name evidence="1" type="ordered locus">Weevi_0602</name>
</gene>
<protein>
    <submittedName>
        <fullName evidence="1">Uncharacterized protein</fullName>
    </submittedName>
</protein>
<reference evidence="2" key="2">
    <citation type="journal article" date="2011" name="Stand. Genomic Sci.">
        <title>Complete genome sequence of Weeksella virosa type strain (9751T).</title>
        <authorList>
            <person name="Lang E."/>
            <person name="Teshima H."/>
            <person name="Lucas S."/>
            <person name="Lapidus A."/>
            <person name="Hammon N."/>
            <person name="Deshpande S."/>
            <person name="Nolan M."/>
            <person name="Cheng J."/>
            <person name="Pitluck S."/>
            <person name="Liolios K."/>
            <person name="Pagani I."/>
            <person name="Mikhailova N."/>
            <person name="Ivanova N."/>
            <person name="Mavromatis K."/>
            <person name="Pati A."/>
            <person name="Tapia R."/>
            <person name="Han C."/>
            <person name="Goodwin L."/>
            <person name="Chen A."/>
            <person name="Palaniappan K."/>
            <person name="Land M."/>
            <person name="Hauser L."/>
            <person name="Chang Y."/>
            <person name="Jeffries C."/>
            <person name="Brambilla E."/>
            <person name="Kopitz M."/>
            <person name="Rohde M."/>
            <person name="Goker M."/>
            <person name="Tindall B."/>
            <person name="Detter J."/>
            <person name="Woyke T."/>
            <person name="Bristow J."/>
            <person name="Eisen J."/>
            <person name="Markowitz V."/>
            <person name="Hugenholtz P."/>
            <person name="Klenk H."/>
            <person name="Kyrpides N."/>
        </authorList>
    </citation>
    <scope>NUCLEOTIDE SEQUENCE [LARGE SCALE GENOMIC DNA]</scope>
    <source>
        <strain evidence="2">ATCC 43766 / DSM 16922 / JCM 21250 / NBRC 16016 / NCTC 11634 / CL345/78</strain>
    </source>
</reference>